<evidence type="ECO:0000313" key="11">
    <source>
        <dbReference type="Proteomes" id="UP000027466"/>
    </source>
</evidence>
<keyword evidence="11" id="KW-1185">Reference proteome</keyword>
<keyword evidence="4 7" id="KW-0808">Transferase</keyword>
<dbReference type="InterPro" id="IPR005771">
    <property type="entry name" value="GalU_uridylyltTrfase_bac/arc"/>
</dbReference>
<protein>
    <recommendedName>
        <fullName evidence="3 7">UTP--glucose-1-phosphate uridylyltransferase</fullName>
        <ecNumber evidence="2 7">2.7.7.9</ecNumber>
    </recommendedName>
    <alternativeName>
        <fullName evidence="7">UDP-glucose pyrophosphorylase</fullName>
    </alternativeName>
</protein>
<dbReference type="NCBIfam" id="TIGR01099">
    <property type="entry name" value="galU"/>
    <property type="match status" value="1"/>
</dbReference>
<evidence type="ECO:0000256" key="7">
    <source>
        <dbReference type="RuleBase" id="RU361259"/>
    </source>
</evidence>
<evidence type="ECO:0000256" key="8">
    <source>
        <dbReference type="SAM" id="MobiDB-lite"/>
    </source>
</evidence>
<evidence type="ECO:0000256" key="6">
    <source>
        <dbReference type="ARBA" id="ARBA00048128"/>
    </source>
</evidence>
<dbReference type="InterPro" id="IPR005835">
    <property type="entry name" value="NTP_transferase_dom"/>
</dbReference>
<feature type="domain" description="Nucleotidyl transferase" evidence="9">
    <location>
        <begin position="11"/>
        <end position="266"/>
    </location>
</feature>
<dbReference type="GO" id="GO:0003983">
    <property type="term" value="F:UTP:glucose-1-phosphate uridylyltransferase activity"/>
    <property type="evidence" value="ECO:0007669"/>
    <property type="project" value="UniProtKB-EC"/>
</dbReference>
<evidence type="ECO:0000256" key="4">
    <source>
        <dbReference type="ARBA" id="ARBA00022679"/>
    </source>
</evidence>
<evidence type="ECO:0000256" key="5">
    <source>
        <dbReference type="ARBA" id="ARBA00022695"/>
    </source>
</evidence>
<evidence type="ECO:0000259" key="9">
    <source>
        <dbReference type="Pfam" id="PF00483"/>
    </source>
</evidence>
<dbReference type="SUPFAM" id="SSF53448">
    <property type="entry name" value="Nucleotide-diphospho-sugar transferases"/>
    <property type="match status" value="1"/>
</dbReference>
<comment type="caution">
    <text evidence="10">The sequence shown here is derived from an EMBL/GenBank/DDBJ whole genome shotgun (WGS) entry which is preliminary data.</text>
</comment>
<sequence>MLKVRKAIFPVAGLGTRFLPATKASPKEMLPVVDKPLIQYAVEEAVAAGITQMVFVTGRGKRAIEDHFDKSYEIEAELQARGKRALLDLVRSIKPAHVDCFYVRQAEPLGLGHAVLCAANLVGNEPFAVMLADDLIDAPKPALAQMISVFDHYHSSVIGVEEIEPRDSQSYGVIEGKPWDDGLFKLARVVEKPEPALAPSNLGVVGRYVLMPSIFEHLRRQVPGACGEIQLTDAIQSLLAHEQVLAYRYHGKRFDCGSKLGYLKATVEFALRHPEVRAQFETYLRERLDAHRDSAGTDERGAGADVSAELSASII</sequence>
<feature type="region of interest" description="Disordered" evidence="8">
    <location>
        <begin position="292"/>
        <end position="315"/>
    </location>
</feature>
<accession>A0A069PWD3</accession>
<reference evidence="10 11" key="1">
    <citation type="submission" date="2014-03" db="EMBL/GenBank/DDBJ databases">
        <title>Draft Genome Sequences of Four Burkholderia Strains.</title>
        <authorList>
            <person name="Liu X.Y."/>
            <person name="Li C.X."/>
            <person name="Xu J.H."/>
        </authorList>
    </citation>
    <scope>NUCLEOTIDE SEQUENCE [LARGE SCALE GENOMIC DNA]</scope>
    <source>
        <strain evidence="10 11">DSM 50014</strain>
    </source>
</reference>
<dbReference type="CDD" id="cd02541">
    <property type="entry name" value="UGPase_prokaryotic"/>
    <property type="match status" value="1"/>
</dbReference>
<keyword evidence="5 7" id="KW-0548">Nucleotidyltransferase</keyword>
<dbReference type="PANTHER" id="PTHR43197:SF1">
    <property type="entry name" value="UTP--GLUCOSE-1-PHOSPHATE URIDYLYLTRANSFERASE"/>
    <property type="match status" value="1"/>
</dbReference>
<dbReference type="GO" id="GO:0006011">
    <property type="term" value="P:UDP-alpha-D-glucose metabolic process"/>
    <property type="evidence" value="ECO:0007669"/>
    <property type="project" value="InterPro"/>
</dbReference>
<dbReference type="InterPro" id="IPR029044">
    <property type="entry name" value="Nucleotide-diphossugar_trans"/>
</dbReference>
<dbReference type="PANTHER" id="PTHR43197">
    <property type="entry name" value="UTP--GLUCOSE-1-PHOSPHATE URIDYLYLTRANSFERASE"/>
    <property type="match status" value="1"/>
</dbReference>
<organism evidence="10 11">
    <name type="scientific">Caballeronia glathei</name>
    <dbReference type="NCBI Taxonomy" id="60547"/>
    <lineage>
        <taxon>Bacteria</taxon>
        <taxon>Pseudomonadati</taxon>
        <taxon>Pseudomonadota</taxon>
        <taxon>Betaproteobacteria</taxon>
        <taxon>Burkholderiales</taxon>
        <taxon>Burkholderiaceae</taxon>
        <taxon>Caballeronia</taxon>
    </lineage>
</organism>
<proteinExistence type="inferred from homology"/>
<dbReference type="STRING" id="60547.GCA_000751215_02710"/>
<evidence type="ECO:0000256" key="2">
    <source>
        <dbReference type="ARBA" id="ARBA00012415"/>
    </source>
</evidence>
<gene>
    <name evidence="10" type="ORF">BG61_16150</name>
</gene>
<dbReference type="EMBL" id="JFHC01000025">
    <property type="protein sequence ID" value="KDR41641.1"/>
    <property type="molecule type" value="Genomic_DNA"/>
</dbReference>
<dbReference type="Proteomes" id="UP000027466">
    <property type="component" value="Unassembled WGS sequence"/>
</dbReference>
<evidence type="ECO:0000313" key="10">
    <source>
        <dbReference type="EMBL" id="KDR41641.1"/>
    </source>
</evidence>
<dbReference type="EC" id="2.7.7.9" evidence="2 7"/>
<evidence type="ECO:0000256" key="3">
    <source>
        <dbReference type="ARBA" id="ARBA00019048"/>
    </source>
</evidence>
<dbReference type="Pfam" id="PF00483">
    <property type="entry name" value="NTP_transferase"/>
    <property type="match status" value="1"/>
</dbReference>
<dbReference type="RefSeq" id="WP_081868100.1">
    <property type="nucleotide sequence ID" value="NZ_CADFFX010000016.1"/>
</dbReference>
<comment type="similarity">
    <text evidence="1 7">Belongs to the UDPGP type 2 family.</text>
</comment>
<evidence type="ECO:0000256" key="1">
    <source>
        <dbReference type="ARBA" id="ARBA00006890"/>
    </source>
</evidence>
<feature type="compositionally biased region" description="Basic and acidic residues" evidence="8">
    <location>
        <begin position="292"/>
        <end position="302"/>
    </location>
</feature>
<comment type="catalytic activity">
    <reaction evidence="6 7">
        <text>alpha-D-glucose 1-phosphate + UTP + H(+) = UDP-alpha-D-glucose + diphosphate</text>
        <dbReference type="Rhea" id="RHEA:19889"/>
        <dbReference type="ChEBI" id="CHEBI:15378"/>
        <dbReference type="ChEBI" id="CHEBI:33019"/>
        <dbReference type="ChEBI" id="CHEBI:46398"/>
        <dbReference type="ChEBI" id="CHEBI:58601"/>
        <dbReference type="ChEBI" id="CHEBI:58885"/>
        <dbReference type="EC" id="2.7.7.9"/>
    </reaction>
</comment>
<dbReference type="Gene3D" id="3.90.550.10">
    <property type="entry name" value="Spore Coat Polysaccharide Biosynthesis Protein SpsA, Chain A"/>
    <property type="match status" value="1"/>
</dbReference>
<name>A0A069PWD3_9BURK</name>
<dbReference type="AlphaFoldDB" id="A0A069PWD3"/>